<dbReference type="InterPro" id="IPR003698">
    <property type="entry name" value="Lipoyl_synth"/>
</dbReference>
<name>H5SAZ2_9BACT</name>
<comment type="subcellular location">
    <subcellularLocation>
        <location evidence="9">Cytoplasm</location>
    </subcellularLocation>
</comment>
<dbReference type="FunFam" id="3.20.20.70:FF:000040">
    <property type="entry name" value="Lipoyl synthase"/>
    <property type="match status" value="1"/>
</dbReference>
<protein>
    <recommendedName>
        <fullName evidence="9">Lipoyl synthase</fullName>
        <ecNumber evidence="9">2.8.1.8</ecNumber>
    </recommendedName>
    <alternativeName>
        <fullName evidence="9">Lip-syn</fullName>
        <shortName evidence="9">LS</shortName>
    </alternativeName>
    <alternativeName>
        <fullName evidence="9">Lipoate synthase</fullName>
    </alternativeName>
    <alternativeName>
        <fullName evidence="9">Lipoic acid synthase</fullName>
    </alternativeName>
    <alternativeName>
        <fullName evidence="9">Sulfur insertion protein LipA</fullName>
    </alternativeName>
</protein>
<evidence type="ECO:0000256" key="9">
    <source>
        <dbReference type="HAMAP-Rule" id="MF_00206"/>
    </source>
</evidence>
<dbReference type="PIRSF" id="PIRSF005963">
    <property type="entry name" value="Lipoyl_synth"/>
    <property type="match status" value="1"/>
</dbReference>
<organism evidence="11">
    <name type="scientific">uncultured Bacteroidota bacterium</name>
    <dbReference type="NCBI Taxonomy" id="152509"/>
    <lineage>
        <taxon>Bacteria</taxon>
        <taxon>Pseudomonadati</taxon>
        <taxon>Bacteroidota</taxon>
        <taxon>environmental samples</taxon>
    </lineage>
</organism>
<keyword evidence="2 9" id="KW-0963">Cytoplasm</keyword>
<feature type="binding site" evidence="9">
    <location>
        <position position="57"/>
    </location>
    <ligand>
        <name>[4Fe-4S] cluster</name>
        <dbReference type="ChEBI" id="CHEBI:49883"/>
        <label>1</label>
    </ligand>
</feature>
<evidence type="ECO:0000256" key="6">
    <source>
        <dbReference type="ARBA" id="ARBA00023004"/>
    </source>
</evidence>
<feature type="binding site" evidence="9">
    <location>
        <position position="283"/>
    </location>
    <ligand>
        <name>[4Fe-4S] cluster</name>
        <dbReference type="ChEBI" id="CHEBI:49883"/>
        <label>1</label>
    </ligand>
</feature>
<dbReference type="SFLD" id="SFLDF00271">
    <property type="entry name" value="lipoyl_synthase"/>
    <property type="match status" value="1"/>
</dbReference>
<dbReference type="Pfam" id="PF16881">
    <property type="entry name" value="LIAS_N"/>
    <property type="match status" value="1"/>
</dbReference>
<dbReference type="PROSITE" id="PS51918">
    <property type="entry name" value="RADICAL_SAM"/>
    <property type="match status" value="1"/>
</dbReference>
<keyword evidence="4 9" id="KW-0949">S-adenosyl-L-methionine</keyword>
<evidence type="ECO:0000256" key="7">
    <source>
        <dbReference type="ARBA" id="ARBA00023014"/>
    </source>
</evidence>
<dbReference type="GO" id="GO:0046872">
    <property type="term" value="F:metal ion binding"/>
    <property type="evidence" value="ECO:0007669"/>
    <property type="project" value="UniProtKB-KW"/>
</dbReference>
<feature type="domain" description="Radical SAM core" evidence="10">
    <location>
        <begin position="58"/>
        <end position="272"/>
    </location>
</feature>
<evidence type="ECO:0000259" key="10">
    <source>
        <dbReference type="PROSITE" id="PS51918"/>
    </source>
</evidence>
<dbReference type="GO" id="GO:0051539">
    <property type="term" value="F:4 iron, 4 sulfur cluster binding"/>
    <property type="evidence" value="ECO:0007669"/>
    <property type="project" value="UniProtKB-UniRule"/>
</dbReference>
<evidence type="ECO:0000256" key="3">
    <source>
        <dbReference type="ARBA" id="ARBA00022679"/>
    </source>
</evidence>
<evidence type="ECO:0000256" key="4">
    <source>
        <dbReference type="ARBA" id="ARBA00022691"/>
    </source>
</evidence>
<gene>
    <name evidence="9" type="primary">lipA</name>
    <name evidence="11" type="ORF">HGMM_F06F04C09</name>
</gene>
<dbReference type="Gene3D" id="3.20.20.70">
    <property type="entry name" value="Aldolase class I"/>
    <property type="match status" value="1"/>
</dbReference>
<feature type="binding site" evidence="9">
    <location>
        <position position="46"/>
    </location>
    <ligand>
        <name>[4Fe-4S] cluster</name>
        <dbReference type="ChEBI" id="CHEBI:49883"/>
        <label>1</label>
    </ligand>
</feature>
<sequence>MIELPVVEYTERTDRRPEWLKVRAPGGDAYAHLKTMMRAKALHTVCEEARCPNIAECWGAGTATFMIGGDTCTRSCGFCAVKTGRPLPLDWDEPRRVAEAVHHMRLVHCVITSVNRDELPDGGARLWAETIRAVRQLNPTTTVEVLIPDFKGKLDAVQIVLDAQPDILGHNTETVPRLYRRVRPQGKFQWTLDVLRYAKEQGFRTKSGMMLGLGETKDEVLAVMEELRAVGCDILTLGQYLQPTKNHLPVERFVHPDEFAEYRERGIAMGFLHVESGPLVRSSYHAERHVPNRPG</sequence>
<dbReference type="NCBIfam" id="NF004019">
    <property type="entry name" value="PRK05481.1"/>
    <property type="match status" value="1"/>
</dbReference>
<dbReference type="Pfam" id="PF04055">
    <property type="entry name" value="Radical_SAM"/>
    <property type="match status" value="1"/>
</dbReference>
<dbReference type="PANTHER" id="PTHR10949">
    <property type="entry name" value="LIPOYL SYNTHASE"/>
    <property type="match status" value="1"/>
</dbReference>
<reference evidence="11" key="1">
    <citation type="journal article" date="2005" name="Environ. Microbiol.">
        <title>Genetic and functional properties of uncultivated thermophilic crenarchaeotes from a subsurface gold mine as revealed by analysis of genome fragments.</title>
        <authorList>
            <person name="Nunoura T."/>
            <person name="Hirayama H."/>
            <person name="Takami H."/>
            <person name="Oida H."/>
            <person name="Nishi S."/>
            <person name="Shimamura S."/>
            <person name="Suzuki Y."/>
            <person name="Inagaki F."/>
            <person name="Takai K."/>
            <person name="Nealson K.H."/>
            <person name="Horikoshi K."/>
        </authorList>
    </citation>
    <scope>NUCLEOTIDE SEQUENCE</scope>
</reference>
<comment type="function">
    <text evidence="9">Catalyzes the radical-mediated insertion of two sulfur atoms into the C-6 and C-8 positions of the octanoyl moiety bound to the lipoyl domains of lipoate-dependent enzymes, thereby converting the octanoylated domains into lipoylated derivatives.</text>
</comment>
<dbReference type="InterPro" id="IPR013785">
    <property type="entry name" value="Aldolase_TIM"/>
</dbReference>
<keyword evidence="3 9" id="KW-0808">Transferase</keyword>
<accession>H5SAZ2</accession>
<dbReference type="PANTHER" id="PTHR10949:SF0">
    <property type="entry name" value="LIPOYL SYNTHASE, MITOCHONDRIAL"/>
    <property type="match status" value="1"/>
</dbReference>
<evidence type="ECO:0000313" key="11">
    <source>
        <dbReference type="EMBL" id="BAL53328.1"/>
    </source>
</evidence>
<keyword evidence="6 9" id="KW-0408">Iron</keyword>
<feature type="binding site" evidence="9">
    <location>
        <position position="72"/>
    </location>
    <ligand>
        <name>[4Fe-4S] cluster</name>
        <dbReference type="ChEBI" id="CHEBI:49883"/>
        <label>2</label>
        <note>4Fe-4S-S-AdoMet</note>
    </ligand>
</feature>
<dbReference type="GO" id="GO:0016992">
    <property type="term" value="F:lipoate synthase activity"/>
    <property type="evidence" value="ECO:0007669"/>
    <property type="project" value="UniProtKB-UniRule"/>
</dbReference>
<dbReference type="InterPro" id="IPR058240">
    <property type="entry name" value="rSAM_sf"/>
</dbReference>
<feature type="binding site" evidence="9">
    <location>
        <position position="51"/>
    </location>
    <ligand>
        <name>[4Fe-4S] cluster</name>
        <dbReference type="ChEBI" id="CHEBI:49883"/>
        <label>1</label>
    </ligand>
</feature>
<comment type="cofactor">
    <cofactor evidence="9">
        <name>[4Fe-4S] cluster</name>
        <dbReference type="ChEBI" id="CHEBI:49883"/>
    </cofactor>
    <text evidence="9">Binds 2 [4Fe-4S] clusters per subunit. One cluster is coordinated with 3 cysteines and an exchangeable S-adenosyl-L-methionine.</text>
</comment>
<dbReference type="SFLD" id="SFLDG01058">
    <property type="entry name" value="lipoyl_synthase_like"/>
    <property type="match status" value="1"/>
</dbReference>
<dbReference type="SFLD" id="SFLDS00029">
    <property type="entry name" value="Radical_SAM"/>
    <property type="match status" value="1"/>
</dbReference>
<dbReference type="SUPFAM" id="SSF102114">
    <property type="entry name" value="Radical SAM enzymes"/>
    <property type="match status" value="1"/>
</dbReference>
<dbReference type="InterPro" id="IPR006638">
    <property type="entry name" value="Elp3/MiaA/NifB-like_rSAM"/>
</dbReference>
<dbReference type="AlphaFoldDB" id="H5SAZ2"/>
<dbReference type="HAMAP" id="MF_00206">
    <property type="entry name" value="Lipoyl_synth"/>
    <property type="match status" value="1"/>
</dbReference>
<dbReference type="EMBL" id="AP011655">
    <property type="protein sequence ID" value="BAL53328.1"/>
    <property type="molecule type" value="Genomic_DNA"/>
</dbReference>
<dbReference type="NCBIfam" id="TIGR00510">
    <property type="entry name" value="lipA"/>
    <property type="match status" value="1"/>
</dbReference>
<dbReference type="InterPro" id="IPR031691">
    <property type="entry name" value="LIAS_N"/>
</dbReference>
<keyword evidence="5 9" id="KW-0479">Metal-binding</keyword>
<dbReference type="EC" id="2.8.1.8" evidence="9"/>
<feature type="binding site" evidence="9">
    <location>
        <position position="76"/>
    </location>
    <ligand>
        <name>[4Fe-4S] cluster</name>
        <dbReference type="ChEBI" id="CHEBI:49883"/>
        <label>2</label>
        <note>4Fe-4S-S-AdoMet</note>
    </ligand>
</feature>
<keyword evidence="1 9" id="KW-0004">4Fe-4S</keyword>
<proteinExistence type="inferred from homology"/>
<dbReference type="NCBIfam" id="NF009544">
    <property type="entry name" value="PRK12928.1"/>
    <property type="match status" value="1"/>
</dbReference>
<evidence type="ECO:0000256" key="1">
    <source>
        <dbReference type="ARBA" id="ARBA00022485"/>
    </source>
</evidence>
<feature type="binding site" evidence="9">
    <location>
        <position position="79"/>
    </location>
    <ligand>
        <name>[4Fe-4S] cluster</name>
        <dbReference type="ChEBI" id="CHEBI:49883"/>
        <label>2</label>
        <note>4Fe-4S-S-AdoMet</note>
    </ligand>
</feature>
<comment type="catalytic activity">
    <reaction evidence="8 9">
        <text>[[Fe-S] cluster scaffold protein carrying a second [4Fe-4S](2+) cluster] + N(6)-octanoyl-L-lysyl-[protein] + 2 oxidized [2Fe-2S]-[ferredoxin] + 2 S-adenosyl-L-methionine + 4 H(+) = [[Fe-S] cluster scaffold protein] + N(6)-[(R)-dihydrolipoyl]-L-lysyl-[protein] + 4 Fe(3+) + 2 hydrogen sulfide + 2 5'-deoxyadenosine + 2 L-methionine + 2 reduced [2Fe-2S]-[ferredoxin]</text>
        <dbReference type="Rhea" id="RHEA:16585"/>
        <dbReference type="Rhea" id="RHEA-COMP:9928"/>
        <dbReference type="Rhea" id="RHEA-COMP:10000"/>
        <dbReference type="Rhea" id="RHEA-COMP:10001"/>
        <dbReference type="Rhea" id="RHEA-COMP:10475"/>
        <dbReference type="Rhea" id="RHEA-COMP:14568"/>
        <dbReference type="Rhea" id="RHEA-COMP:14569"/>
        <dbReference type="ChEBI" id="CHEBI:15378"/>
        <dbReference type="ChEBI" id="CHEBI:17319"/>
        <dbReference type="ChEBI" id="CHEBI:29034"/>
        <dbReference type="ChEBI" id="CHEBI:29919"/>
        <dbReference type="ChEBI" id="CHEBI:33722"/>
        <dbReference type="ChEBI" id="CHEBI:33737"/>
        <dbReference type="ChEBI" id="CHEBI:33738"/>
        <dbReference type="ChEBI" id="CHEBI:57844"/>
        <dbReference type="ChEBI" id="CHEBI:59789"/>
        <dbReference type="ChEBI" id="CHEBI:78809"/>
        <dbReference type="ChEBI" id="CHEBI:83100"/>
        <dbReference type="EC" id="2.8.1.8"/>
    </reaction>
</comment>
<dbReference type="GO" id="GO:0005737">
    <property type="term" value="C:cytoplasm"/>
    <property type="evidence" value="ECO:0007669"/>
    <property type="project" value="UniProtKB-SubCell"/>
</dbReference>
<reference evidence="11" key="2">
    <citation type="journal article" date="2012" name="PLoS ONE">
        <title>A Deeply Branching Thermophilic Bacterium with an Ancient Acetyl-CoA Pathway Dominates a Subsurface Ecosystem.</title>
        <authorList>
            <person name="Takami H."/>
            <person name="Noguchi H."/>
            <person name="Takaki Y."/>
            <person name="Uchiyama I."/>
            <person name="Toyoda A."/>
            <person name="Nishi S."/>
            <person name="Chee G.-J."/>
            <person name="Arai W."/>
            <person name="Nunoura T."/>
            <person name="Itoh T."/>
            <person name="Hattori M."/>
            <person name="Takai K."/>
        </authorList>
    </citation>
    <scope>NUCLEOTIDE SEQUENCE</scope>
</reference>
<evidence type="ECO:0000256" key="8">
    <source>
        <dbReference type="ARBA" id="ARBA00047326"/>
    </source>
</evidence>
<comment type="similarity">
    <text evidence="9">Belongs to the radical SAM superfamily. Lipoyl synthase family.</text>
</comment>
<evidence type="ECO:0000256" key="5">
    <source>
        <dbReference type="ARBA" id="ARBA00022723"/>
    </source>
</evidence>
<keyword evidence="7 9" id="KW-0411">Iron-sulfur</keyword>
<dbReference type="GO" id="GO:0009249">
    <property type="term" value="P:protein lipoylation"/>
    <property type="evidence" value="ECO:0007669"/>
    <property type="project" value="UniProtKB-UniRule"/>
</dbReference>
<comment type="pathway">
    <text evidence="9">Protein modification; protein lipoylation via endogenous pathway; protein N(6)-(lipoyl)lysine from octanoyl-[acyl-carrier-protein]: step 2/2.</text>
</comment>
<dbReference type="UniPathway" id="UPA00538">
    <property type="reaction ID" value="UER00593"/>
</dbReference>
<evidence type="ECO:0000256" key="2">
    <source>
        <dbReference type="ARBA" id="ARBA00022490"/>
    </source>
</evidence>
<dbReference type="SMART" id="SM00729">
    <property type="entry name" value="Elp3"/>
    <property type="match status" value="1"/>
</dbReference>
<dbReference type="InterPro" id="IPR007197">
    <property type="entry name" value="rSAM"/>
</dbReference>
<dbReference type="CDD" id="cd01335">
    <property type="entry name" value="Radical_SAM"/>
    <property type="match status" value="1"/>
</dbReference>